<dbReference type="Pfam" id="PF13393">
    <property type="entry name" value="tRNA-synt_His"/>
    <property type="match status" value="2"/>
</dbReference>
<organism evidence="4 5">
    <name type="scientific">Nitrobacter vulgaris</name>
    <dbReference type="NCBI Taxonomy" id="29421"/>
    <lineage>
        <taxon>Bacteria</taxon>
        <taxon>Pseudomonadati</taxon>
        <taxon>Pseudomonadota</taxon>
        <taxon>Alphaproteobacteria</taxon>
        <taxon>Hyphomicrobiales</taxon>
        <taxon>Nitrobacteraceae</taxon>
        <taxon>Nitrobacter</taxon>
    </lineage>
</organism>
<dbReference type="GO" id="GO:0005737">
    <property type="term" value="C:cytoplasm"/>
    <property type="evidence" value="ECO:0007669"/>
    <property type="project" value="InterPro"/>
</dbReference>
<name>A0A1V4HXK3_NITVU</name>
<dbReference type="GO" id="GO:0006427">
    <property type="term" value="P:histidyl-tRNA aminoacylation"/>
    <property type="evidence" value="ECO:0007669"/>
    <property type="project" value="TreeGrafter"/>
</dbReference>
<keyword evidence="4" id="KW-0328">Glycosyltransferase</keyword>
<feature type="binding site" evidence="2">
    <location>
        <position position="99"/>
    </location>
    <ligand>
        <name>L-histidine</name>
        <dbReference type="ChEBI" id="CHEBI:57595"/>
    </ligand>
</feature>
<keyword evidence="4" id="KW-0808">Transferase</keyword>
<dbReference type="PIRSF" id="PIRSF001549">
    <property type="entry name" value="His-tRNA_synth"/>
    <property type="match status" value="1"/>
</dbReference>
<protein>
    <submittedName>
        <fullName evidence="4">ATP phosphoribosyltransferase regulatory subunit</fullName>
    </submittedName>
</protein>
<reference evidence="4 5" key="1">
    <citation type="submission" date="2017-02" db="EMBL/GenBank/DDBJ databases">
        <title>Genome sequence of the nitrite-oxidizing bacterium Nitrobacter vulgaris strain Ab1.</title>
        <authorList>
            <person name="Mellbye B.L."/>
            <person name="Davis E.W."/>
            <person name="Spieck E."/>
            <person name="Chang J.H."/>
            <person name="Bottomley P.J."/>
            <person name="Sayavedra-Soto L.A."/>
        </authorList>
    </citation>
    <scope>NUCLEOTIDE SEQUENCE [LARGE SCALE GENOMIC DNA]</scope>
    <source>
        <strain evidence="4 5">Ab1</strain>
    </source>
</reference>
<dbReference type="InterPro" id="IPR045864">
    <property type="entry name" value="aa-tRNA-synth_II/BPL/LPL"/>
</dbReference>
<dbReference type="Proteomes" id="UP000189940">
    <property type="component" value="Unassembled WGS sequence"/>
</dbReference>
<dbReference type="GO" id="GO:0000105">
    <property type="term" value="P:L-histidine biosynthetic process"/>
    <property type="evidence" value="ECO:0007669"/>
    <property type="project" value="UniProtKB-KW"/>
</dbReference>
<evidence type="ECO:0000259" key="3">
    <source>
        <dbReference type="Pfam" id="PF13393"/>
    </source>
</evidence>
<dbReference type="STRING" id="29421.B2M20_13755"/>
<dbReference type="NCBIfam" id="NF008953">
    <property type="entry name" value="PRK12295.1-6"/>
    <property type="match status" value="1"/>
</dbReference>
<gene>
    <name evidence="4" type="ORF">B2M20_13755</name>
</gene>
<evidence type="ECO:0000256" key="2">
    <source>
        <dbReference type="PIRSR" id="PIRSR001549-1"/>
    </source>
</evidence>
<dbReference type="EMBL" id="MWPQ01000049">
    <property type="protein sequence ID" value="OPH82332.1"/>
    <property type="molecule type" value="Genomic_DNA"/>
</dbReference>
<dbReference type="GO" id="GO:0004821">
    <property type="term" value="F:histidine-tRNA ligase activity"/>
    <property type="evidence" value="ECO:0007669"/>
    <property type="project" value="TreeGrafter"/>
</dbReference>
<dbReference type="InterPro" id="IPR041715">
    <property type="entry name" value="HisRS-like_core"/>
</dbReference>
<dbReference type="OrthoDB" id="9797914at2"/>
<keyword evidence="5" id="KW-1185">Reference proteome</keyword>
<dbReference type="PANTHER" id="PTHR43707:SF1">
    <property type="entry name" value="HISTIDINE--TRNA LIGASE, MITOCHONDRIAL-RELATED"/>
    <property type="match status" value="1"/>
</dbReference>
<dbReference type="AlphaFoldDB" id="A0A1V4HXK3"/>
<feature type="domain" description="Class II Histidinyl-tRNA synthetase (HisRS)-like catalytic core" evidence="3">
    <location>
        <begin position="248"/>
        <end position="374"/>
    </location>
</feature>
<dbReference type="RefSeq" id="WP_079447697.1">
    <property type="nucleotide sequence ID" value="NZ_MWPQ01000049.1"/>
</dbReference>
<feature type="domain" description="Class II Histidinyl-tRNA synthetase (HisRS)-like catalytic core" evidence="3">
    <location>
        <begin position="10"/>
        <end position="184"/>
    </location>
</feature>
<comment type="caution">
    <text evidence="4">The sequence shown here is derived from an EMBL/GenBank/DDBJ whole genome shotgun (WGS) entry which is preliminary data.</text>
</comment>
<feature type="binding site" evidence="2">
    <location>
        <position position="114"/>
    </location>
    <ligand>
        <name>L-histidine</name>
        <dbReference type="ChEBI" id="CHEBI:57595"/>
    </ligand>
</feature>
<feature type="binding site" evidence="2">
    <location>
        <position position="110"/>
    </location>
    <ligand>
        <name>L-histidine</name>
        <dbReference type="ChEBI" id="CHEBI:57595"/>
    </ligand>
</feature>
<proteinExistence type="predicted"/>
<evidence type="ECO:0000256" key="1">
    <source>
        <dbReference type="ARBA" id="ARBA00023102"/>
    </source>
</evidence>
<sequence>MTDTHAFGATRTASRAAALLSSFMQAGYIKAEPAILQPAEPFLDLSGEDIRKSLYLTSDSGGEELCLRPDLTIPVARDYLASSKAGKPAGFCYLGPVFRYRGGRSSEFPQAGIESFGRQDRAAADAEMLALGLEAVAAFGIADVDIRTGDVALFTALIDSLDLYPVWRRRLMKDFNRKVSLALDIERLTLASGPGHKEYEGVLAALAGSDRKAALALVTDMMSIAGATIVGGRSLDEIADRFLEQSTLKSGALPHEALTIIKRFLAISGDPDDALGQLRALASDAGLDIHRAIDQVESRTGFMAARGVETDSISFATAFGRGVDYYTGFEFELQRKDQDDEPLVAGGRYDDLMTRLGAAAPIPAVGFAVWIEALTRSADVSSASRIGGSAQ</sequence>
<evidence type="ECO:0000313" key="5">
    <source>
        <dbReference type="Proteomes" id="UP000189940"/>
    </source>
</evidence>
<accession>A0A1V4HXK3</accession>
<keyword evidence="1" id="KW-0368">Histidine biosynthesis</keyword>
<dbReference type="GO" id="GO:0016757">
    <property type="term" value="F:glycosyltransferase activity"/>
    <property type="evidence" value="ECO:0007669"/>
    <property type="project" value="UniProtKB-KW"/>
</dbReference>
<feature type="binding site" evidence="2">
    <location>
        <begin position="325"/>
        <end position="326"/>
    </location>
    <ligand>
        <name>L-histidine</name>
        <dbReference type="ChEBI" id="CHEBI:57595"/>
    </ligand>
</feature>
<keyword evidence="1" id="KW-0028">Amino-acid biosynthesis</keyword>
<feature type="binding site" evidence="2">
    <location>
        <position position="321"/>
    </location>
    <ligand>
        <name>L-histidine</name>
        <dbReference type="ChEBI" id="CHEBI:57595"/>
    </ligand>
</feature>
<evidence type="ECO:0000313" key="4">
    <source>
        <dbReference type="EMBL" id="OPH82332.1"/>
    </source>
</evidence>
<feature type="binding site" evidence="2">
    <location>
        <begin position="70"/>
        <end position="72"/>
    </location>
    <ligand>
        <name>L-histidine</name>
        <dbReference type="ChEBI" id="CHEBI:57595"/>
    </ligand>
</feature>
<dbReference type="Gene3D" id="3.30.930.10">
    <property type="entry name" value="Bira Bifunctional Protein, Domain 2"/>
    <property type="match status" value="1"/>
</dbReference>
<dbReference type="PANTHER" id="PTHR43707">
    <property type="entry name" value="HISTIDYL-TRNA SYNTHETASE"/>
    <property type="match status" value="1"/>
</dbReference>
<dbReference type="InterPro" id="IPR004516">
    <property type="entry name" value="HisRS/HisZ"/>
</dbReference>
<dbReference type="SUPFAM" id="SSF55681">
    <property type="entry name" value="Class II aaRS and biotin synthetases"/>
    <property type="match status" value="1"/>
</dbReference>